<dbReference type="OrthoDB" id="9804951at2"/>
<evidence type="ECO:0000313" key="3">
    <source>
        <dbReference type="EMBL" id="SDK17960.1"/>
    </source>
</evidence>
<proteinExistence type="predicted"/>
<dbReference type="SUPFAM" id="SSF55073">
    <property type="entry name" value="Nucleotide cyclase"/>
    <property type="match status" value="1"/>
</dbReference>
<dbReference type="InterPro" id="IPR029016">
    <property type="entry name" value="GAF-like_dom_sf"/>
</dbReference>
<dbReference type="InterPro" id="IPR035919">
    <property type="entry name" value="EAL_sf"/>
</dbReference>
<organism evidence="3 4">
    <name type="scientific">Billgrantia gudaonensis</name>
    <dbReference type="NCBI Taxonomy" id="376427"/>
    <lineage>
        <taxon>Bacteria</taxon>
        <taxon>Pseudomonadati</taxon>
        <taxon>Pseudomonadota</taxon>
        <taxon>Gammaproteobacteria</taxon>
        <taxon>Oceanospirillales</taxon>
        <taxon>Halomonadaceae</taxon>
        <taxon>Billgrantia</taxon>
    </lineage>
</organism>
<name>A0A1G8ZUZ3_9GAMM</name>
<dbReference type="InterPro" id="IPR003018">
    <property type="entry name" value="GAF"/>
</dbReference>
<dbReference type="Pfam" id="PF13185">
    <property type="entry name" value="GAF_2"/>
    <property type="match status" value="1"/>
</dbReference>
<dbReference type="SMART" id="SM00052">
    <property type="entry name" value="EAL"/>
    <property type="match status" value="1"/>
</dbReference>
<dbReference type="SUPFAM" id="SSF55781">
    <property type="entry name" value="GAF domain-like"/>
    <property type="match status" value="1"/>
</dbReference>
<dbReference type="SMART" id="SM00065">
    <property type="entry name" value="GAF"/>
    <property type="match status" value="1"/>
</dbReference>
<dbReference type="PROSITE" id="PS50887">
    <property type="entry name" value="GGDEF"/>
    <property type="match status" value="1"/>
</dbReference>
<gene>
    <name evidence="3" type="ORF">SAMN04487954_112111</name>
</gene>
<dbReference type="PANTHER" id="PTHR44757:SF2">
    <property type="entry name" value="BIOFILM ARCHITECTURE MAINTENANCE PROTEIN MBAA"/>
    <property type="match status" value="1"/>
</dbReference>
<dbReference type="NCBIfam" id="TIGR00254">
    <property type="entry name" value="GGDEF"/>
    <property type="match status" value="1"/>
</dbReference>
<dbReference type="PANTHER" id="PTHR44757">
    <property type="entry name" value="DIGUANYLATE CYCLASE DGCP"/>
    <property type="match status" value="1"/>
</dbReference>
<dbReference type="CDD" id="cd01948">
    <property type="entry name" value="EAL"/>
    <property type="match status" value="1"/>
</dbReference>
<sequence length="769" mass="85196">MADNSRRPWRIEISLQVAADRDLLVRTLDGEVGLEPIGIGPESKFSGAADLLILDYGILRHQREHVVQLRSDAYPVVLPALLLAPARHISSDAIKRELGDAVEDVLRLPTTGPEILARIRNLLRLRDLSHQQSHAHDLTRQVLAGMTRALKTLNACNEVMLRESDEEGLIGAVCRMITQSEGYELAWVGFVEDGQDAASAIAISEAAGPAKGYADNLEVRWDDGPWGSPVLDMALSTGVPRVVSDLMADPRMAPWWPQIEAWGLKSAIALPLRTHTAPHGILAVYSQHRNDFNDEECDLLERLADNLSFGLDKLRMRRESERQGQEIRRLAYRDILTSLPNRRALLHHLQQVAAGDNGHIAAVLFIDLNDFKLINDALGHSVGDEVLKRVAQRLQHTMRQADLVGRQGGDEFIVVMVDKPRQGSRSEDDGMTQLLRGAEALAIRIHESMQQPFEVQGYQHHLGASIGVSLFPYFGSNVETVIEQADMAMYQAKATGSPLVFYSHDLGNDRQQRLTLEAELYQAVKANQFLLHYQPIWEIDSGRIVGVEALIRWRKTGGQMISPGTFIPLAEEVGLIGTIGDWVLGTAARQLTAWRRAGIDVWMAVNLSVSQLQGEQAAMHIHDVVTGEGTEPDWWSLELTEDTLMQAPNDVAKAMHWLSEAGYRLSLDDFGQGYSSLARLQSMPLDTLKIDKLFIDRLEEDGAGERIVSAITELGRHLSLKTVAEGIETEAQKKQLGDIGCDFGQGFLLSAARPAEDIPDLIRQGQSVQ</sequence>
<dbReference type="InterPro" id="IPR043128">
    <property type="entry name" value="Rev_trsase/Diguanyl_cyclase"/>
</dbReference>
<evidence type="ECO:0000259" key="1">
    <source>
        <dbReference type="PROSITE" id="PS50883"/>
    </source>
</evidence>
<dbReference type="Pfam" id="PF00563">
    <property type="entry name" value="EAL"/>
    <property type="match status" value="1"/>
</dbReference>
<dbReference type="STRING" id="376427.SAMN04487954_112111"/>
<dbReference type="InterPro" id="IPR052155">
    <property type="entry name" value="Biofilm_reg_signaling"/>
</dbReference>
<evidence type="ECO:0000259" key="2">
    <source>
        <dbReference type="PROSITE" id="PS50887"/>
    </source>
</evidence>
<dbReference type="Gene3D" id="3.30.70.270">
    <property type="match status" value="1"/>
</dbReference>
<dbReference type="PROSITE" id="PS50883">
    <property type="entry name" value="EAL"/>
    <property type="match status" value="1"/>
</dbReference>
<dbReference type="InterPro" id="IPR000160">
    <property type="entry name" value="GGDEF_dom"/>
</dbReference>
<dbReference type="SMART" id="SM00267">
    <property type="entry name" value="GGDEF"/>
    <property type="match status" value="1"/>
</dbReference>
<feature type="domain" description="EAL" evidence="1">
    <location>
        <begin position="513"/>
        <end position="766"/>
    </location>
</feature>
<protein>
    <submittedName>
        <fullName evidence="3">Diguanylate cyclase/phosphodiesterase with GAF sensor</fullName>
    </submittedName>
</protein>
<dbReference type="CDD" id="cd01949">
    <property type="entry name" value="GGDEF"/>
    <property type="match status" value="1"/>
</dbReference>
<dbReference type="RefSeq" id="WP_089687313.1">
    <property type="nucleotide sequence ID" value="NZ_FNES01000012.1"/>
</dbReference>
<dbReference type="Pfam" id="PF00990">
    <property type="entry name" value="GGDEF"/>
    <property type="match status" value="1"/>
</dbReference>
<dbReference type="InterPro" id="IPR029787">
    <property type="entry name" value="Nucleotide_cyclase"/>
</dbReference>
<keyword evidence="4" id="KW-1185">Reference proteome</keyword>
<dbReference type="AlphaFoldDB" id="A0A1G8ZUZ3"/>
<accession>A0A1G8ZUZ3</accession>
<dbReference type="InterPro" id="IPR001633">
    <property type="entry name" value="EAL_dom"/>
</dbReference>
<evidence type="ECO:0000313" key="4">
    <source>
        <dbReference type="Proteomes" id="UP000198525"/>
    </source>
</evidence>
<dbReference type="SUPFAM" id="SSF141868">
    <property type="entry name" value="EAL domain-like"/>
    <property type="match status" value="1"/>
</dbReference>
<dbReference type="Gene3D" id="3.30.450.40">
    <property type="match status" value="1"/>
</dbReference>
<dbReference type="Proteomes" id="UP000198525">
    <property type="component" value="Unassembled WGS sequence"/>
</dbReference>
<reference evidence="3 4" key="1">
    <citation type="submission" date="2016-10" db="EMBL/GenBank/DDBJ databases">
        <authorList>
            <person name="de Groot N.N."/>
        </authorList>
    </citation>
    <scope>NUCLEOTIDE SEQUENCE [LARGE SCALE GENOMIC DNA]</scope>
    <source>
        <strain evidence="3 4">CGMCC 1.6133</strain>
    </source>
</reference>
<dbReference type="Gene3D" id="3.20.20.450">
    <property type="entry name" value="EAL domain"/>
    <property type="match status" value="1"/>
</dbReference>
<dbReference type="EMBL" id="FNES01000012">
    <property type="protein sequence ID" value="SDK17960.1"/>
    <property type="molecule type" value="Genomic_DNA"/>
</dbReference>
<feature type="domain" description="GGDEF" evidence="2">
    <location>
        <begin position="359"/>
        <end position="505"/>
    </location>
</feature>